<accession>A0A8H5LQ48</accession>
<reference evidence="1 2" key="1">
    <citation type="journal article" date="2020" name="ISME J.">
        <title>Uncovering the hidden diversity of litter-decomposition mechanisms in mushroom-forming fungi.</title>
        <authorList>
            <person name="Floudas D."/>
            <person name="Bentzer J."/>
            <person name="Ahren D."/>
            <person name="Johansson T."/>
            <person name="Persson P."/>
            <person name="Tunlid A."/>
        </authorList>
    </citation>
    <scope>NUCLEOTIDE SEQUENCE [LARGE SCALE GENOMIC DNA]</scope>
    <source>
        <strain evidence="1 2">CBS 406.79</strain>
    </source>
</reference>
<gene>
    <name evidence="1" type="ORF">D9757_012972</name>
</gene>
<sequence length="151" mass="17262">MTLYWTSPERTYSGVISSLRLIECECASSSLNIRARLMMDSLPGKLFNAIGWENYVLAAQFTTPFDWTIWSTTHNRDNIRFLPPPHSSESSLVNHSLGNNNSQLTWSNNNNHRLFRLVKSSDYSPSNIPFPSAFNWSSGHNRSNNPSCRYD</sequence>
<comment type="caution">
    <text evidence="1">The sequence shown here is derived from an EMBL/GenBank/DDBJ whole genome shotgun (WGS) entry which is preliminary data.</text>
</comment>
<dbReference type="AlphaFoldDB" id="A0A8H5LQ48"/>
<organism evidence="1 2">
    <name type="scientific">Collybiopsis confluens</name>
    <dbReference type="NCBI Taxonomy" id="2823264"/>
    <lineage>
        <taxon>Eukaryota</taxon>
        <taxon>Fungi</taxon>
        <taxon>Dikarya</taxon>
        <taxon>Basidiomycota</taxon>
        <taxon>Agaricomycotina</taxon>
        <taxon>Agaricomycetes</taxon>
        <taxon>Agaricomycetidae</taxon>
        <taxon>Agaricales</taxon>
        <taxon>Marasmiineae</taxon>
        <taxon>Omphalotaceae</taxon>
        <taxon>Collybiopsis</taxon>
    </lineage>
</organism>
<evidence type="ECO:0000313" key="2">
    <source>
        <dbReference type="Proteomes" id="UP000518752"/>
    </source>
</evidence>
<dbReference type="Proteomes" id="UP000518752">
    <property type="component" value="Unassembled WGS sequence"/>
</dbReference>
<protein>
    <submittedName>
        <fullName evidence="1">Uncharacterized protein</fullName>
    </submittedName>
</protein>
<dbReference type="EMBL" id="JAACJN010000169">
    <property type="protein sequence ID" value="KAF5365497.1"/>
    <property type="molecule type" value="Genomic_DNA"/>
</dbReference>
<name>A0A8H5LQ48_9AGAR</name>
<proteinExistence type="predicted"/>
<evidence type="ECO:0000313" key="1">
    <source>
        <dbReference type="EMBL" id="KAF5365497.1"/>
    </source>
</evidence>
<keyword evidence="2" id="KW-1185">Reference proteome</keyword>